<evidence type="ECO:0000256" key="5">
    <source>
        <dbReference type="ARBA" id="ARBA00022801"/>
    </source>
</evidence>
<evidence type="ECO:0000256" key="7">
    <source>
        <dbReference type="RuleBase" id="RU363069"/>
    </source>
</evidence>
<name>A0A923PJM8_9BACT</name>
<protein>
    <recommendedName>
        <fullName evidence="3 7">Nuclease SbcCD subunit D</fullName>
    </recommendedName>
</protein>
<reference evidence="10" key="1">
    <citation type="submission" date="2020-08" db="EMBL/GenBank/DDBJ databases">
        <title>Lewinella bacteria from marine environments.</title>
        <authorList>
            <person name="Zhong Y."/>
        </authorList>
    </citation>
    <scope>NUCLEOTIDE SEQUENCE</scope>
    <source>
        <strain evidence="10">KCTC 42187</strain>
    </source>
</reference>
<proteinExistence type="inferred from homology"/>
<feature type="domain" description="Nuclease SbcCD subunit D C-terminal" evidence="9">
    <location>
        <begin position="300"/>
        <end position="406"/>
    </location>
</feature>
<evidence type="ECO:0000313" key="11">
    <source>
        <dbReference type="Proteomes" id="UP000650081"/>
    </source>
</evidence>
<dbReference type="InterPro" id="IPR041796">
    <property type="entry name" value="Mre11_N"/>
</dbReference>
<dbReference type="Proteomes" id="UP000650081">
    <property type="component" value="Unassembled WGS sequence"/>
</dbReference>
<gene>
    <name evidence="7" type="primary">sbcD</name>
    <name evidence="10" type="ORF">H9S92_13980</name>
</gene>
<comment type="subunit">
    <text evidence="2 7">Heterodimer of SbcC and SbcD.</text>
</comment>
<sequence length="439" mass="48226">MRILHTSDWHLGHRLYDRDRSPEHRAALQWLLATIEAERVDLLIVAGDVFDTMNPSNTAQELYYAFLGALARTGCQAAVIVGGNHDSPSLLDAPVELLRQLNCHVVGSARSDPSAQVIHLRVDSREGNKWGMGALNAGAVEGDGAVIVAAVPYLRDRDIKYSIAGESPEDRRQRMRAAILGHYQAIAAAVEASRQDPTTPVIATGHLYASGAVDAEDKETHIYLADKNNIAAEQFSPLFDYVALGHIHQAQRVGGRESVRYSGSLIPLTFGEARQPQSVCIFDLDRAGQEVEVRKIPVPRYRELVSVRGTAEEVMAALATLKTSEAARTEERLPTWVEVRVSSPHPLPLLRKALEDALGPADAAEAAGLPMVVRSSVVRPTTTLRTSQSLGIDLRELDPEEVFYRLCHGTAEAPREDYPELLASFRELRQWMGEETPEA</sequence>
<dbReference type="PANTHER" id="PTHR30337:SF0">
    <property type="entry name" value="NUCLEASE SBCCD SUBUNIT D"/>
    <property type="match status" value="1"/>
</dbReference>
<dbReference type="GO" id="GO:0004519">
    <property type="term" value="F:endonuclease activity"/>
    <property type="evidence" value="ECO:0007669"/>
    <property type="project" value="UniProtKB-KW"/>
</dbReference>
<evidence type="ECO:0000313" key="10">
    <source>
        <dbReference type="EMBL" id="MBC6995280.1"/>
    </source>
</evidence>
<dbReference type="PANTHER" id="PTHR30337">
    <property type="entry name" value="COMPONENT OF ATP-DEPENDENT DSDNA EXONUCLEASE"/>
    <property type="match status" value="1"/>
</dbReference>
<dbReference type="Pfam" id="PF12320">
    <property type="entry name" value="SbcD_C"/>
    <property type="match status" value="1"/>
</dbReference>
<evidence type="ECO:0000259" key="9">
    <source>
        <dbReference type="Pfam" id="PF12320"/>
    </source>
</evidence>
<dbReference type="GO" id="GO:0008408">
    <property type="term" value="F:3'-5' exonuclease activity"/>
    <property type="evidence" value="ECO:0007669"/>
    <property type="project" value="InterPro"/>
</dbReference>
<comment type="caution">
    <text evidence="10">The sequence shown here is derived from an EMBL/GenBank/DDBJ whole genome shotgun (WGS) entry which is preliminary data.</text>
</comment>
<dbReference type="GO" id="GO:0006260">
    <property type="term" value="P:DNA replication"/>
    <property type="evidence" value="ECO:0007669"/>
    <property type="project" value="UniProtKB-KW"/>
</dbReference>
<evidence type="ECO:0000256" key="6">
    <source>
        <dbReference type="ARBA" id="ARBA00022839"/>
    </source>
</evidence>
<dbReference type="GO" id="GO:0006310">
    <property type="term" value="P:DNA recombination"/>
    <property type="evidence" value="ECO:0007669"/>
    <property type="project" value="UniProtKB-KW"/>
</dbReference>
<dbReference type="Gene3D" id="3.60.21.10">
    <property type="match status" value="1"/>
</dbReference>
<comment type="function">
    <text evidence="7">SbcCD cleaves DNA hairpin structures. These structures can inhibit DNA replication and are intermediates in certain DNA recombination reactions. The complex acts as a 3'-&gt;5' double strand exonuclease that can open hairpins. It also has a 5' single-strand endonuclease activity.</text>
</comment>
<evidence type="ECO:0000259" key="8">
    <source>
        <dbReference type="Pfam" id="PF00149"/>
    </source>
</evidence>
<dbReference type="Pfam" id="PF00149">
    <property type="entry name" value="Metallophos"/>
    <property type="match status" value="1"/>
</dbReference>
<evidence type="ECO:0000256" key="4">
    <source>
        <dbReference type="ARBA" id="ARBA00022722"/>
    </source>
</evidence>
<keyword evidence="11" id="KW-1185">Reference proteome</keyword>
<evidence type="ECO:0000256" key="2">
    <source>
        <dbReference type="ARBA" id="ARBA00011322"/>
    </source>
</evidence>
<dbReference type="NCBIfam" id="TIGR00619">
    <property type="entry name" value="sbcd"/>
    <property type="match status" value="1"/>
</dbReference>
<dbReference type="CDD" id="cd00840">
    <property type="entry name" value="MPP_Mre11_N"/>
    <property type="match status" value="1"/>
</dbReference>
<dbReference type="InterPro" id="IPR004843">
    <property type="entry name" value="Calcineurin-like_PHP"/>
</dbReference>
<keyword evidence="7" id="KW-0255">Endonuclease</keyword>
<feature type="domain" description="Calcineurin-like phosphoesterase" evidence="8">
    <location>
        <begin position="1"/>
        <end position="249"/>
    </location>
</feature>
<comment type="similarity">
    <text evidence="1 7">Belongs to the SbcD family.</text>
</comment>
<dbReference type="EMBL" id="JACSIT010000122">
    <property type="protein sequence ID" value="MBC6995280.1"/>
    <property type="molecule type" value="Genomic_DNA"/>
</dbReference>
<keyword evidence="5 7" id="KW-0378">Hydrolase</keyword>
<dbReference type="RefSeq" id="WP_187467325.1">
    <property type="nucleotide sequence ID" value="NZ_JACSIT010000122.1"/>
</dbReference>
<dbReference type="InterPro" id="IPR004593">
    <property type="entry name" value="SbcD"/>
</dbReference>
<dbReference type="AlphaFoldDB" id="A0A923PJM8"/>
<dbReference type="InterPro" id="IPR050535">
    <property type="entry name" value="DNA_Repair-Maintenance_Comp"/>
</dbReference>
<keyword evidence="7" id="KW-0235">DNA replication</keyword>
<evidence type="ECO:0000256" key="3">
    <source>
        <dbReference type="ARBA" id="ARBA00013365"/>
    </source>
</evidence>
<dbReference type="InterPro" id="IPR029052">
    <property type="entry name" value="Metallo-depent_PP-like"/>
</dbReference>
<evidence type="ECO:0000256" key="1">
    <source>
        <dbReference type="ARBA" id="ARBA00010555"/>
    </source>
</evidence>
<dbReference type="InterPro" id="IPR026843">
    <property type="entry name" value="SbcD_C"/>
</dbReference>
<dbReference type="SUPFAM" id="SSF56300">
    <property type="entry name" value="Metallo-dependent phosphatases"/>
    <property type="match status" value="1"/>
</dbReference>
<keyword evidence="6 7" id="KW-0269">Exonuclease</keyword>
<keyword evidence="4 7" id="KW-0540">Nuclease</keyword>
<organism evidence="10 11">
    <name type="scientific">Neolewinella lacunae</name>
    <dbReference type="NCBI Taxonomy" id="1517758"/>
    <lineage>
        <taxon>Bacteria</taxon>
        <taxon>Pseudomonadati</taxon>
        <taxon>Bacteroidota</taxon>
        <taxon>Saprospiria</taxon>
        <taxon>Saprospirales</taxon>
        <taxon>Lewinellaceae</taxon>
        <taxon>Neolewinella</taxon>
    </lineage>
</organism>
<accession>A0A923PJM8</accession>
<keyword evidence="7" id="KW-0233">DNA recombination</keyword>